<feature type="transmembrane region" description="Helical" evidence="6">
    <location>
        <begin position="261"/>
        <end position="283"/>
    </location>
</feature>
<evidence type="ECO:0000256" key="4">
    <source>
        <dbReference type="ARBA" id="ARBA00022801"/>
    </source>
</evidence>
<comment type="similarity">
    <text evidence="2">Belongs to the glycosyl hydrolase 20 family.</text>
</comment>
<feature type="transmembrane region" description="Helical" evidence="6">
    <location>
        <begin position="295"/>
        <end position="316"/>
    </location>
</feature>
<dbReference type="InterPro" id="IPR017853">
    <property type="entry name" value="GH"/>
</dbReference>
<evidence type="ECO:0000256" key="2">
    <source>
        <dbReference type="ARBA" id="ARBA00006285"/>
    </source>
</evidence>
<dbReference type="OrthoDB" id="428480at2759"/>
<dbReference type="Pfam" id="PF14494">
    <property type="entry name" value="DUF4436"/>
    <property type="match status" value="1"/>
</dbReference>
<dbReference type="InterPro" id="IPR027948">
    <property type="entry name" value="DUF4436"/>
</dbReference>
<keyword evidence="9" id="KW-1185">Reference proteome</keyword>
<dbReference type="GO" id="GO:0016020">
    <property type="term" value="C:membrane"/>
    <property type="evidence" value="ECO:0007669"/>
    <property type="project" value="TreeGrafter"/>
</dbReference>
<evidence type="ECO:0000313" key="8">
    <source>
        <dbReference type="EMBL" id="KAG2429514.1"/>
    </source>
</evidence>
<accession>A0A835SWG8</accession>
<keyword evidence="6" id="KW-0812">Transmembrane</keyword>
<feature type="compositionally biased region" description="Low complexity" evidence="5">
    <location>
        <begin position="93"/>
        <end position="112"/>
    </location>
</feature>
<keyword evidence="4" id="KW-0378">Hydrolase</keyword>
<dbReference type="Pfam" id="PF00728">
    <property type="entry name" value="Glyco_hydro_20"/>
    <property type="match status" value="1"/>
</dbReference>
<evidence type="ECO:0000256" key="1">
    <source>
        <dbReference type="ARBA" id="ARBA00001231"/>
    </source>
</evidence>
<reference evidence="8" key="1">
    <citation type="journal article" date="2020" name="bioRxiv">
        <title>Comparative genomics of Chlamydomonas.</title>
        <authorList>
            <person name="Craig R.J."/>
            <person name="Hasan A.R."/>
            <person name="Ness R.W."/>
            <person name="Keightley P.D."/>
        </authorList>
    </citation>
    <scope>NUCLEOTIDE SEQUENCE</scope>
    <source>
        <strain evidence="8">SAG 7.73</strain>
    </source>
</reference>
<feature type="transmembrane region" description="Helical" evidence="6">
    <location>
        <begin position="182"/>
        <end position="204"/>
    </location>
</feature>
<feature type="domain" description="Glycoside hydrolase family 20 catalytic" evidence="7">
    <location>
        <begin position="1"/>
        <end position="29"/>
    </location>
</feature>
<gene>
    <name evidence="8" type="ORF">HXX76_010749</name>
</gene>
<dbReference type="EMBL" id="JAEHOC010000030">
    <property type="protein sequence ID" value="KAG2429514.1"/>
    <property type="molecule type" value="Genomic_DNA"/>
</dbReference>
<comment type="caution">
    <text evidence="8">The sequence shown here is derived from an EMBL/GenBank/DDBJ whole genome shotgun (WGS) entry which is preliminary data.</text>
</comment>
<dbReference type="PANTHER" id="PTHR22600:SF21">
    <property type="entry name" value="BETA-HEXOSAMINIDASE A"/>
    <property type="match status" value="1"/>
</dbReference>
<evidence type="ECO:0000256" key="3">
    <source>
        <dbReference type="ARBA" id="ARBA00012663"/>
    </source>
</evidence>
<keyword evidence="6" id="KW-1133">Transmembrane helix</keyword>
<protein>
    <recommendedName>
        <fullName evidence="3">beta-N-acetylhexosaminidase</fullName>
        <ecNumber evidence="3">3.2.1.52</ecNumber>
    </recommendedName>
</protein>
<dbReference type="InterPro" id="IPR025705">
    <property type="entry name" value="Beta_hexosaminidase_sua/sub"/>
</dbReference>
<keyword evidence="6" id="KW-0472">Membrane</keyword>
<name>A0A835SWG8_CHLIN</name>
<evidence type="ECO:0000256" key="5">
    <source>
        <dbReference type="SAM" id="MobiDB-lite"/>
    </source>
</evidence>
<evidence type="ECO:0000256" key="6">
    <source>
        <dbReference type="SAM" id="Phobius"/>
    </source>
</evidence>
<comment type="catalytic activity">
    <reaction evidence="1">
        <text>Hydrolysis of terminal non-reducing N-acetyl-D-hexosamine residues in N-acetyl-beta-D-hexosaminides.</text>
        <dbReference type="EC" id="3.2.1.52"/>
    </reaction>
</comment>
<dbReference type="SUPFAM" id="SSF51445">
    <property type="entry name" value="(Trans)glycosidases"/>
    <property type="match status" value="1"/>
</dbReference>
<organism evidence="8 9">
    <name type="scientific">Chlamydomonas incerta</name>
    <dbReference type="NCBI Taxonomy" id="51695"/>
    <lineage>
        <taxon>Eukaryota</taxon>
        <taxon>Viridiplantae</taxon>
        <taxon>Chlorophyta</taxon>
        <taxon>core chlorophytes</taxon>
        <taxon>Chlorophyceae</taxon>
        <taxon>CS clade</taxon>
        <taxon>Chlamydomonadales</taxon>
        <taxon>Chlamydomonadaceae</taxon>
        <taxon>Chlamydomonas</taxon>
    </lineage>
</organism>
<feature type="transmembrane region" description="Helical" evidence="6">
    <location>
        <begin position="336"/>
        <end position="356"/>
    </location>
</feature>
<dbReference type="Proteomes" id="UP000650467">
    <property type="component" value="Unassembled WGS sequence"/>
</dbReference>
<dbReference type="EC" id="3.2.1.52" evidence="3"/>
<dbReference type="InterPro" id="IPR015883">
    <property type="entry name" value="Glyco_hydro_20_cat"/>
</dbReference>
<evidence type="ECO:0000313" key="9">
    <source>
        <dbReference type="Proteomes" id="UP000650467"/>
    </source>
</evidence>
<dbReference type="AlphaFoldDB" id="A0A835SWG8"/>
<dbReference type="PANTHER" id="PTHR22600">
    <property type="entry name" value="BETA-HEXOSAMINIDASE"/>
    <property type="match status" value="1"/>
</dbReference>
<dbReference type="GO" id="GO:0005975">
    <property type="term" value="P:carbohydrate metabolic process"/>
    <property type="evidence" value="ECO:0007669"/>
    <property type="project" value="InterPro"/>
</dbReference>
<proteinExistence type="inferred from homology"/>
<evidence type="ECO:0000259" key="7">
    <source>
        <dbReference type="Pfam" id="PF00728"/>
    </source>
</evidence>
<feature type="region of interest" description="Disordered" evidence="5">
    <location>
        <begin position="86"/>
        <end position="156"/>
    </location>
</feature>
<dbReference type="GO" id="GO:0004563">
    <property type="term" value="F:beta-N-acetylhexosaminidase activity"/>
    <property type="evidence" value="ECO:0007669"/>
    <property type="project" value="UniProtKB-EC"/>
</dbReference>
<dbReference type="GO" id="GO:0030203">
    <property type="term" value="P:glycosaminoglycan metabolic process"/>
    <property type="evidence" value="ECO:0007669"/>
    <property type="project" value="TreeGrafter"/>
</dbReference>
<sequence>MWGEYVDAANLLSRTWPRASAVAERLWSAPLAEQEQEQGTAEAEADAAARINVHCCRLLARGIPAQPLAPGACPNDGDEVVAREQLAASGTHQPRSQQAAAAGRRQQQGAEPRGAELLLPTMPTADDDADDGKWRQQPAPPNKRGGGGQQRDAAPGTTVRCLRAAARRCGGRCGGRLPRGCLAPMHALLLMVLLMGGVVPLYLYNLRLVAYEFRLTAELNFDVPNAYAYSFQETESAANGSLLLAFGGSLVSYTVHVNRTLGVKIFVVLVFGAMWGLALFALVHALDAVVLRPHATAAVGYDAPAYAAAMLFALPTVRQMLPGVPDMGAMVDICGFYWNMAILALVCCMFVARIYAQSRADGSSGARQQGTLAGDAGGSFGSAKVLPVSVQAAVDVQQYSIRGGGLSAFGASVAIDDCQSATWELTLDETAAHEVGTPQGPPPPPLLLLGLAVTLSDTCAGTSTTLLGGNFLTGLPLQGIQVFNVRDNAKHIDAVGAIPVVLYYPDGATCPSPDDGSGSIPSEGPCPPVPATLTLGVHSDCPDTPLSYNDKGEYVFGGTFLRTTAKGDVCVPGLDPASSSVIQVVVALGGGAPMALGAASSSRFKFTRSGLYVRVK</sequence>
<dbReference type="Gene3D" id="3.20.20.80">
    <property type="entry name" value="Glycosidases"/>
    <property type="match status" value="1"/>
</dbReference>